<dbReference type="OrthoDB" id="5876800at2759"/>
<accession>A0A4Z2I6U2</accession>
<dbReference type="GO" id="GO:0046872">
    <property type="term" value="F:metal ion binding"/>
    <property type="evidence" value="ECO:0007669"/>
    <property type="project" value="UniProtKB-KW"/>
</dbReference>
<dbReference type="SUPFAM" id="SSF51197">
    <property type="entry name" value="Clavaminate synthase-like"/>
    <property type="match status" value="1"/>
</dbReference>
<comment type="caution">
    <text evidence="2">The sequence shown here is derived from an EMBL/GenBank/DDBJ whole genome shotgun (WGS) entry which is preliminary data.</text>
</comment>
<proteinExistence type="predicted"/>
<dbReference type="Proteomes" id="UP000314294">
    <property type="component" value="Unassembled WGS sequence"/>
</dbReference>
<dbReference type="GO" id="GO:0008168">
    <property type="term" value="F:methyltransferase activity"/>
    <property type="evidence" value="ECO:0007669"/>
    <property type="project" value="UniProtKB-KW"/>
</dbReference>
<evidence type="ECO:0000313" key="3">
    <source>
        <dbReference type="Proteomes" id="UP000314294"/>
    </source>
</evidence>
<keyword evidence="2" id="KW-0489">Methyltransferase</keyword>
<dbReference type="GO" id="GO:0032259">
    <property type="term" value="P:methylation"/>
    <property type="evidence" value="ECO:0007669"/>
    <property type="project" value="UniProtKB-KW"/>
</dbReference>
<evidence type="ECO:0000313" key="2">
    <source>
        <dbReference type="EMBL" id="TNN73776.1"/>
    </source>
</evidence>
<reference evidence="2 3" key="1">
    <citation type="submission" date="2019-03" db="EMBL/GenBank/DDBJ databases">
        <title>First draft genome of Liparis tanakae, snailfish: a comprehensive survey of snailfish specific genes.</title>
        <authorList>
            <person name="Kim W."/>
            <person name="Song I."/>
            <person name="Jeong J.-H."/>
            <person name="Kim D."/>
            <person name="Kim S."/>
            <person name="Ryu S."/>
            <person name="Song J.Y."/>
            <person name="Lee S.K."/>
        </authorList>
    </citation>
    <scope>NUCLEOTIDE SEQUENCE [LARGE SCALE GENOMIC DNA]</scope>
    <source>
        <tissue evidence="2">Muscle</tissue>
    </source>
</reference>
<keyword evidence="3" id="KW-1185">Reference proteome</keyword>
<dbReference type="EMBL" id="SRLO01000121">
    <property type="protein sequence ID" value="TNN73776.1"/>
    <property type="molecule type" value="Genomic_DNA"/>
</dbReference>
<keyword evidence="1" id="KW-0479">Metal-binding</keyword>
<protein>
    <submittedName>
        <fullName evidence="2">Lysine-specific demethylase 2B</fullName>
    </submittedName>
</protein>
<evidence type="ECO:0000256" key="1">
    <source>
        <dbReference type="ARBA" id="ARBA00022723"/>
    </source>
</evidence>
<gene>
    <name evidence="2" type="primary">Kdm2b_1</name>
    <name evidence="2" type="ORF">EYF80_015984</name>
</gene>
<organism evidence="2 3">
    <name type="scientific">Liparis tanakae</name>
    <name type="common">Tanaka's snailfish</name>
    <dbReference type="NCBI Taxonomy" id="230148"/>
    <lineage>
        <taxon>Eukaryota</taxon>
        <taxon>Metazoa</taxon>
        <taxon>Chordata</taxon>
        <taxon>Craniata</taxon>
        <taxon>Vertebrata</taxon>
        <taxon>Euteleostomi</taxon>
        <taxon>Actinopterygii</taxon>
        <taxon>Neopterygii</taxon>
        <taxon>Teleostei</taxon>
        <taxon>Neoteleostei</taxon>
        <taxon>Acanthomorphata</taxon>
        <taxon>Eupercaria</taxon>
        <taxon>Perciformes</taxon>
        <taxon>Cottioidei</taxon>
        <taxon>Cottales</taxon>
        <taxon>Liparidae</taxon>
        <taxon>Liparis</taxon>
    </lineage>
</organism>
<sequence length="187" mass="21463">MTMAQAVETCAESGRRLRSICRRMYDENEDLSDVEEIANIRGFSVEEKLVSDSYNATFVHFMEGKDFSYEYVQREALRTPLIFKEKDGLGVRMPDPEFTVSEIKGLVGSRRSVDVMDVSTQKGSEMSMAQFVRYYETPEEERDKLFNVISLEFSQTKLENLIKRPTVVIQHNTLCRSSRLGGQHVAP</sequence>
<name>A0A4Z2I6U2_9TELE</name>
<dbReference type="AlphaFoldDB" id="A0A4Z2I6U2"/>
<dbReference type="PANTHER" id="PTHR23123">
    <property type="entry name" value="PHD/F-BOX CONTAINING PROTEIN"/>
    <property type="match status" value="1"/>
</dbReference>
<dbReference type="InterPro" id="IPR050690">
    <property type="entry name" value="JHDM1_Histone_Demethylase"/>
</dbReference>
<keyword evidence="2" id="KW-0808">Transferase</keyword>
<dbReference type="Gene3D" id="2.60.120.650">
    <property type="entry name" value="Cupin"/>
    <property type="match status" value="1"/>
</dbReference>